<gene>
    <name evidence="2" type="ORF">EK0264_15885</name>
</gene>
<dbReference type="RefSeq" id="WP_159546759.1">
    <property type="nucleotide sequence ID" value="NZ_CP047156.1"/>
</dbReference>
<dbReference type="PROSITE" id="PS51257">
    <property type="entry name" value="PROKAR_LIPOPROTEIN"/>
    <property type="match status" value="1"/>
</dbReference>
<feature type="signal peptide" evidence="1">
    <location>
        <begin position="1"/>
        <end position="23"/>
    </location>
</feature>
<reference evidence="2 3" key="1">
    <citation type="journal article" date="2018" name="Int. J. Syst. Evol. Microbiol.">
        <title>Epidermidibacterium keratini gen. nov., sp. nov., a member of the family Sporichthyaceae, isolated from keratin epidermis.</title>
        <authorList>
            <person name="Lee D.G."/>
            <person name="Trujillo M.E."/>
            <person name="Kang S."/>
            <person name="Nam J.J."/>
            <person name="Kim Y.J."/>
        </authorList>
    </citation>
    <scope>NUCLEOTIDE SEQUENCE [LARGE SCALE GENOMIC DNA]</scope>
    <source>
        <strain evidence="2 3">EPI-7</strain>
    </source>
</reference>
<feature type="chain" id="PRO_5039586015" description="DUF3558 domain-containing protein" evidence="1">
    <location>
        <begin position="24"/>
        <end position="182"/>
    </location>
</feature>
<dbReference type="EMBL" id="CP047156">
    <property type="protein sequence ID" value="QHC01624.1"/>
    <property type="molecule type" value="Genomic_DNA"/>
</dbReference>
<organism evidence="2 3">
    <name type="scientific">Epidermidibacterium keratini</name>
    <dbReference type="NCBI Taxonomy" id="1891644"/>
    <lineage>
        <taxon>Bacteria</taxon>
        <taxon>Bacillati</taxon>
        <taxon>Actinomycetota</taxon>
        <taxon>Actinomycetes</taxon>
        <taxon>Sporichthyales</taxon>
        <taxon>Sporichthyaceae</taxon>
        <taxon>Epidermidibacterium</taxon>
    </lineage>
</organism>
<protein>
    <recommendedName>
        <fullName evidence="4">DUF3558 domain-containing protein</fullName>
    </recommendedName>
</protein>
<sequence length="182" mass="19680">MAWGITKVAAVLVVAVTAGALSACSSVDFPSCDVVQVDVIEEYAGSPVTLDQQTSKQGDIRVCRYQATASDARDESTVSLWFTETDSPLDEYEPNSAAQPQDECGQNLQVVTDCQTGDVGGGSWCEISDGAQGPWLSIKWMRGDFAVWLSADPPFRDSEWQLATCDDMEELAEQIDAALRKS</sequence>
<name>A0A7L4YRV5_9ACTN</name>
<dbReference type="InParanoid" id="A0A7L4YRV5"/>
<accession>A0A7L4YRV5</accession>
<proteinExistence type="predicted"/>
<evidence type="ECO:0000256" key="1">
    <source>
        <dbReference type="SAM" id="SignalP"/>
    </source>
</evidence>
<dbReference type="AlphaFoldDB" id="A0A7L4YRV5"/>
<keyword evidence="1" id="KW-0732">Signal</keyword>
<evidence type="ECO:0000313" key="3">
    <source>
        <dbReference type="Proteomes" id="UP000463857"/>
    </source>
</evidence>
<keyword evidence="3" id="KW-1185">Reference proteome</keyword>
<dbReference type="KEGG" id="eke:EK0264_15885"/>
<evidence type="ECO:0008006" key="4">
    <source>
        <dbReference type="Google" id="ProtNLM"/>
    </source>
</evidence>
<evidence type="ECO:0000313" key="2">
    <source>
        <dbReference type="EMBL" id="QHC01624.1"/>
    </source>
</evidence>
<dbReference type="Proteomes" id="UP000463857">
    <property type="component" value="Chromosome"/>
</dbReference>